<dbReference type="Pfam" id="PF13527">
    <property type="entry name" value="Acetyltransf_9"/>
    <property type="match status" value="1"/>
</dbReference>
<dbReference type="EMBL" id="BAABLV010000003">
    <property type="protein sequence ID" value="GAA4888853.1"/>
    <property type="molecule type" value="Genomic_DNA"/>
</dbReference>
<dbReference type="CDD" id="cd04301">
    <property type="entry name" value="NAT_SF"/>
    <property type="match status" value="1"/>
</dbReference>
<comment type="caution">
    <text evidence="3">The sequence shown here is derived from an EMBL/GenBank/DDBJ whole genome shotgun (WGS) entry which is preliminary data.</text>
</comment>
<organism evidence="3 4">
    <name type="scientific">Tessaracoccus lubricantis</name>
    <dbReference type="NCBI Taxonomy" id="545543"/>
    <lineage>
        <taxon>Bacteria</taxon>
        <taxon>Bacillati</taxon>
        <taxon>Actinomycetota</taxon>
        <taxon>Actinomycetes</taxon>
        <taxon>Propionibacteriales</taxon>
        <taxon>Propionibacteriaceae</taxon>
        <taxon>Tessaracoccus</taxon>
    </lineage>
</organism>
<gene>
    <name evidence="3" type="ORF">GCM10025789_01470</name>
</gene>
<dbReference type="RefSeq" id="WP_345577505.1">
    <property type="nucleotide sequence ID" value="NZ_BAABLV010000003.1"/>
</dbReference>
<protein>
    <submittedName>
        <fullName evidence="3">GNAT family N-acetyltransferase</fullName>
    </submittedName>
</protein>
<dbReference type="Pfam" id="PF13530">
    <property type="entry name" value="SCP2_2"/>
    <property type="match status" value="1"/>
</dbReference>
<dbReference type="InterPro" id="IPR016181">
    <property type="entry name" value="Acyl_CoA_acyltransferase"/>
</dbReference>
<sequence length="422" mass="46397">MEAPYRYDLMPLETPDESPAWADYLDVFRFGFLQTAATDEGLATYRTHRRQDGAWLGRVTTEGPGLDGRRAVAAFASAPSTINCGRGLVDALVINTVAVRPSHRRRGLLSHMMRQQLDAARDHGRALATLTASEATIYGRYGFGVSTHVHPIEVRTDRFTFRPDVPVAAGSIEFVPPAFLKDHWQRLTRAHQARHRGAVGHLHGHFLIDTGQWDSRDNGPARSLRCAVHFSPAGEVDGFALFTPNGWDEEPITVTVRKVCAPDESVSRALWRAMADMDLVERLNLDFSMPGDPLAASLTDPWAVRTKEGDDPAWLRILDLPSATAQRGFDGEGSVVVEIADAMGYCSGVWRLQAHDGHGTAERSDDAPEAALSVDVLGTMWHGDRTAAELALSGLVRGERSAVMRLSRLFQVDERPINLASF</sequence>
<dbReference type="Gene3D" id="3.40.630.30">
    <property type="match status" value="2"/>
</dbReference>
<evidence type="ECO:0000313" key="3">
    <source>
        <dbReference type="EMBL" id="GAA4888853.1"/>
    </source>
</evidence>
<dbReference type="InterPro" id="IPR025559">
    <property type="entry name" value="Eis_dom"/>
</dbReference>
<feature type="domain" description="Enhanced intracellular survival protein" evidence="1">
    <location>
        <begin position="321"/>
        <end position="417"/>
    </location>
</feature>
<dbReference type="SUPFAM" id="SSF55729">
    <property type="entry name" value="Acyl-CoA N-acyltransferases (Nat)"/>
    <property type="match status" value="1"/>
</dbReference>
<accession>A0ABP9EWE5</accession>
<name>A0ABP9EWE5_9ACTN</name>
<reference evidence="4" key="1">
    <citation type="journal article" date="2019" name="Int. J. Syst. Evol. Microbiol.">
        <title>The Global Catalogue of Microorganisms (GCM) 10K type strain sequencing project: providing services to taxonomists for standard genome sequencing and annotation.</title>
        <authorList>
            <consortium name="The Broad Institute Genomics Platform"/>
            <consortium name="The Broad Institute Genome Sequencing Center for Infectious Disease"/>
            <person name="Wu L."/>
            <person name="Ma J."/>
        </authorList>
    </citation>
    <scope>NUCLEOTIDE SEQUENCE [LARGE SCALE GENOMIC DNA]</scope>
    <source>
        <strain evidence="4">JCM 19125</strain>
    </source>
</reference>
<dbReference type="PANTHER" id="PTHR37817">
    <property type="entry name" value="N-ACETYLTRANSFERASE EIS"/>
    <property type="match status" value="1"/>
</dbReference>
<keyword evidence="4" id="KW-1185">Reference proteome</keyword>
<dbReference type="Gene3D" id="3.30.1050.10">
    <property type="entry name" value="SCP2 sterol-binding domain"/>
    <property type="match status" value="1"/>
</dbReference>
<dbReference type="InterPro" id="IPR036527">
    <property type="entry name" value="SCP2_sterol-bd_dom_sf"/>
</dbReference>
<dbReference type="InterPro" id="IPR041380">
    <property type="entry name" value="Acetyltransf_17"/>
</dbReference>
<dbReference type="InterPro" id="IPR051554">
    <property type="entry name" value="Acetyltransferase_Eis"/>
</dbReference>
<dbReference type="Pfam" id="PF17668">
    <property type="entry name" value="Acetyltransf_17"/>
    <property type="match status" value="1"/>
</dbReference>
<evidence type="ECO:0000259" key="2">
    <source>
        <dbReference type="Pfam" id="PF17668"/>
    </source>
</evidence>
<feature type="domain" description="Eis-like acetyltransferase" evidence="2">
    <location>
        <begin position="212"/>
        <end position="307"/>
    </location>
</feature>
<dbReference type="PANTHER" id="PTHR37817:SF1">
    <property type="entry name" value="N-ACETYLTRANSFERASE EIS"/>
    <property type="match status" value="1"/>
</dbReference>
<evidence type="ECO:0000313" key="4">
    <source>
        <dbReference type="Proteomes" id="UP001501521"/>
    </source>
</evidence>
<dbReference type="Proteomes" id="UP001501521">
    <property type="component" value="Unassembled WGS sequence"/>
</dbReference>
<evidence type="ECO:0000259" key="1">
    <source>
        <dbReference type="Pfam" id="PF13530"/>
    </source>
</evidence>
<proteinExistence type="predicted"/>
<dbReference type="SUPFAM" id="SSF55718">
    <property type="entry name" value="SCP-like"/>
    <property type="match status" value="1"/>
</dbReference>